<dbReference type="RefSeq" id="WP_145998248.1">
    <property type="nucleotide sequence ID" value="NZ_FXZG01000003.1"/>
</dbReference>
<name>A0A2H1I9L2_BREAU</name>
<feature type="signal peptide" evidence="2">
    <location>
        <begin position="1"/>
        <end position="24"/>
    </location>
</feature>
<evidence type="ECO:0000313" key="3">
    <source>
        <dbReference type="EMBL" id="SMX71722.1"/>
    </source>
</evidence>
<dbReference type="Proteomes" id="UP000234289">
    <property type="component" value="Unassembled WGS sequence"/>
</dbReference>
<evidence type="ECO:0000313" key="4">
    <source>
        <dbReference type="Proteomes" id="UP000234289"/>
    </source>
</evidence>
<organism evidence="3 4">
    <name type="scientific">Brevibacterium aurantiacum</name>
    <dbReference type="NCBI Taxonomy" id="273384"/>
    <lineage>
        <taxon>Bacteria</taxon>
        <taxon>Bacillati</taxon>
        <taxon>Actinomycetota</taxon>
        <taxon>Actinomycetes</taxon>
        <taxon>Micrococcales</taxon>
        <taxon>Brevibacteriaceae</taxon>
        <taxon>Brevibacterium</taxon>
    </lineage>
</organism>
<evidence type="ECO:0008006" key="5">
    <source>
        <dbReference type="Google" id="ProtNLM"/>
    </source>
</evidence>
<dbReference type="PROSITE" id="PS51257">
    <property type="entry name" value="PROKAR_LIPOPROTEIN"/>
    <property type="match status" value="1"/>
</dbReference>
<feature type="compositionally biased region" description="Polar residues" evidence="1">
    <location>
        <begin position="41"/>
        <end position="54"/>
    </location>
</feature>
<evidence type="ECO:0000256" key="1">
    <source>
        <dbReference type="SAM" id="MobiDB-lite"/>
    </source>
</evidence>
<evidence type="ECO:0000256" key="2">
    <source>
        <dbReference type="SAM" id="SignalP"/>
    </source>
</evidence>
<gene>
    <name evidence="3" type="ORF">BAUR920_00800</name>
</gene>
<accession>A0A2H1I9L2</accession>
<feature type="chain" id="PRO_5038902627" description="Lipoprotein" evidence="2">
    <location>
        <begin position="25"/>
        <end position="213"/>
    </location>
</feature>
<dbReference type="EMBL" id="FXZG01000003">
    <property type="protein sequence ID" value="SMX71722.1"/>
    <property type="molecule type" value="Genomic_DNA"/>
</dbReference>
<keyword evidence="2" id="KW-0732">Signal</keyword>
<proteinExistence type="predicted"/>
<protein>
    <recommendedName>
        <fullName evidence="5">Lipoprotein</fullName>
    </recommendedName>
</protein>
<reference evidence="4" key="1">
    <citation type="submission" date="2017-03" db="EMBL/GenBank/DDBJ databases">
        <authorList>
            <person name="Monnet C."/>
        </authorList>
    </citation>
    <scope>NUCLEOTIDE SEQUENCE [LARGE SCALE GENOMIC DNA]</scope>
    <source>
        <strain evidence="4">CNRZ 920</strain>
    </source>
</reference>
<dbReference type="AlphaFoldDB" id="A0A2H1I9L2"/>
<feature type="region of interest" description="Disordered" evidence="1">
    <location>
        <begin position="40"/>
        <end position="66"/>
    </location>
</feature>
<sequence>MKTGLGRRVRVRAATALTLTAALSVPLLLSGCEDHSPVAAPTSTLPAKDSSTASPAADPQPTIPAYKTDLDLSSEETEAVEGALVAFEGFLVSINGAYSGHYEKVEDFSKFSSGEALASISDEAESIKNQQATFEGEINPLSVEIFKISDSPDRRPSSNVTVHFCVDTSQWSLTQAGAKPTPNPDGLVMMEHEILFEDGSWTVDKQSLWERKC</sequence>